<protein>
    <submittedName>
        <fullName evidence="1">Uncharacterized protein</fullName>
    </submittedName>
</protein>
<gene>
    <name evidence="1" type="ORF">QFC24_000554</name>
</gene>
<comment type="caution">
    <text evidence="1">The sequence shown here is derived from an EMBL/GenBank/DDBJ whole genome shotgun (WGS) entry which is preliminary data.</text>
</comment>
<accession>A0ACC2XY23</accession>
<keyword evidence="2" id="KW-1185">Reference proteome</keyword>
<organism evidence="1 2">
    <name type="scientific">Naganishia onofrii</name>
    <dbReference type="NCBI Taxonomy" id="1851511"/>
    <lineage>
        <taxon>Eukaryota</taxon>
        <taxon>Fungi</taxon>
        <taxon>Dikarya</taxon>
        <taxon>Basidiomycota</taxon>
        <taxon>Agaricomycotina</taxon>
        <taxon>Tremellomycetes</taxon>
        <taxon>Filobasidiales</taxon>
        <taxon>Filobasidiaceae</taxon>
        <taxon>Naganishia</taxon>
    </lineage>
</organism>
<dbReference type="Proteomes" id="UP001234202">
    <property type="component" value="Unassembled WGS sequence"/>
</dbReference>
<evidence type="ECO:0000313" key="1">
    <source>
        <dbReference type="EMBL" id="KAJ9128261.1"/>
    </source>
</evidence>
<sequence>MDNVSSTSDRMSVDAASQGGAKSGMQSQGQEQPASQTFTASDKTTPSLASDGTSHRTSPLGDMTNNMANNNGGPDVIIVDDDIEIIGGNDIEEIQIVGEKRHDPPVSIAEDRPPPDKMRRSSELRSVGEVETTVLCQPHERSRQPSTNAQAGDYAGDNAPSSFSMGRATGMMPAPQSTASSMPSGGAVPPPPSGDNVPADKNPKHPHRISEIWKHFTDTHNSYGEERSRCNMCQGMFVPHLDNVSSHYYRCVAHRGGFEKDEARRLICEWIILHDVPVETVCSKEFGALISLIGTRHLQPPTVSSLKGDMRTMYHKTQQAVIARLRQVNSTVHFSFDTWAGHEGEHHYIGVFAHFISDRWHYKEVLIQLVRCSAFSSIELLASRMDKVFASLGITSIRGPGTTQFKSCNKAIASVLVDNADIEKSEVMSAEEVVPCSVHAAIEAAKAFTRVNCDLTDEGVDRIFAEQNRDMEDSSRDMQVAKPLAADEMDELLIEEEDDPMSMGTKHTIRLGVMTGTLEEGETTAPYASPLLHLHDLAIYIGESTWRTLEFDTIRIEKGQMAGDPLPAYTTLTSWKSIDALISRALELEESIIAFCEGQQAKHPECPVINDRDFETLSCLKSAFTIFYRLISVLSPAEARVHLVLPVFHAAVKDLMQLEAECEPEDRPAFTAAIEELMEYVKLFLHNNWICAAWALNPPVRGDNLKKTFNVFMSDEFSRFELDLNGREEEVVHWIKGRMDKHNAKMFDRMPEIKERYLSGELAADPAWLGNPERQWETYNSPDMSSWQLPNESILGYWRRQSERRDLHVLGLVAKDVLGLATSVSGVERLGSTFNTLTAKGNVSLTYSVAAEQSCLKAWFQGNMVPPLEKAHTMTT</sequence>
<dbReference type="EMBL" id="JASBWV010000001">
    <property type="protein sequence ID" value="KAJ9128261.1"/>
    <property type="molecule type" value="Genomic_DNA"/>
</dbReference>
<proteinExistence type="predicted"/>
<evidence type="ECO:0000313" key="2">
    <source>
        <dbReference type="Proteomes" id="UP001234202"/>
    </source>
</evidence>
<name>A0ACC2XY23_9TREE</name>
<reference evidence="1" key="1">
    <citation type="submission" date="2023-04" db="EMBL/GenBank/DDBJ databases">
        <title>Draft Genome sequencing of Naganishia species isolated from polar environments using Oxford Nanopore Technology.</title>
        <authorList>
            <person name="Leo P."/>
            <person name="Venkateswaran K."/>
        </authorList>
    </citation>
    <scope>NUCLEOTIDE SEQUENCE</scope>
    <source>
        <strain evidence="1">DBVPG 5303</strain>
    </source>
</reference>